<feature type="domain" description="DUF4350" evidence="3">
    <location>
        <begin position="47"/>
        <end position="219"/>
    </location>
</feature>
<feature type="compositionally biased region" description="Basic and acidic residues" evidence="1">
    <location>
        <begin position="233"/>
        <end position="243"/>
    </location>
</feature>
<accession>A0A9Q9IH75</accession>
<feature type="compositionally biased region" description="Gly residues" evidence="1">
    <location>
        <begin position="275"/>
        <end position="284"/>
    </location>
</feature>
<organism evidence="4 5">
    <name type="scientific">Dactylosporangium aurantiacum</name>
    <dbReference type="NCBI Taxonomy" id="35754"/>
    <lineage>
        <taxon>Bacteria</taxon>
        <taxon>Bacillati</taxon>
        <taxon>Actinomycetota</taxon>
        <taxon>Actinomycetes</taxon>
        <taxon>Micromonosporales</taxon>
        <taxon>Micromonosporaceae</taxon>
        <taxon>Dactylosporangium</taxon>
    </lineage>
</organism>
<evidence type="ECO:0000313" key="4">
    <source>
        <dbReference type="EMBL" id="UWZ53917.1"/>
    </source>
</evidence>
<evidence type="ECO:0000256" key="2">
    <source>
        <dbReference type="SAM" id="Phobius"/>
    </source>
</evidence>
<keyword evidence="5" id="KW-1185">Reference proteome</keyword>
<gene>
    <name evidence="4" type="ORF">Daura_46770</name>
</gene>
<dbReference type="Proteomes" id="UP001058003">
    <property type="component" value="Chromosome"/>
</dbReference>
<keyword evidence="2" id="KW-0812">Transmembrane</keyword>
<evidence type="ECO:0000313" key="5">
    <source>
        <dbReference type="Proteomes" id="UP001058003"/>
    </source>
</evidence>
<dbReference type="AlphaFoldDB" id="A0A9Q9IH75"/>
<proteinExistence type="predicted"/>
<dbReference type="EMBL" id="CP073767">
    <property type="protein sequence ID" value="UWZ53917.1"/>
    <property type="molecule type" value="Genomic_DNA"/>
</dbReference>
<feature type="compositionally biased region" description="Polar residues" evidence="1">
    <location>
        <begin position="252"/>
        <end position="267"/>
    </location>
</feature>
<feature type="transmembrane region" description="Helical" evidence="2">
    <location>
        <begin position="12"/>
        <end position="32"/>
    </location>
</feature>
<evidence type="ECO:0000256" key="1">
    <source>
        <dbReference type="SAM" id="MobiDB-lite"/>
    </source>
</evidence>
<feature type="region of interest" description="Disordered" evidence="1">
    <location>
        <begin position="233"/>
        <end position="301"/>
    </location>
</feature>
<evidence type="ECO:0000259" key="3">
    <source>
        <dbReference type="Pfam" id="PF14258"/>
    </source>
</evidence>
<dbReference type="RefSeq" id="WP_052388096.1">
    <property type="nucleotide sequence ID" value="NZ_CP073767.1"/>
</dbReference>
<dbReference type="Pfam" id="PF14258">
    <property type="entry name" value="DUF4350"/>
    <property type="match status" value="1"/>
</dbReference>
<sequence length="457" mass="48339">MRKARSRRWLRLAVPPVVVLLALLTGVVLYQWEQPDEDDPAYLSPVSTAGIGASSLADAVRGAGVTVSRVGGTADAFRPEHRGDVTILLTTPQFVHPEYLRRLALLPGSTRVVVIEPSRQTLLRGQLPIEGSRRAYASGVSAPGCDFGPATDAGPAAVRRTRYGPVDTGVERQLARCYDDSLVLFSRGWTTMAIVGSADPFRNDRIGEHGNARLALGLLTARPRLVWVDLHHREAPPDPERDPGLGGPTLRPDQTTGPSPARTTPSRVPTATAPGGAGSAGGSGPASSAPGGEGDTPVADPPNPLWQAFPAWTYVVAVLLVVAFLLYALARARRMGGPVVEPLPVVVRAGETVTGRGRLYQRARAREESLTTLRAAALSRMARLLRLDPGTGRERVVAAVAAASGWPPHLVMDTLFGAPPEDDDSLVAAAVRLEALAESLGAAVTTEQPDFSEGARR</sequence>
<protein>
    <submittedName>
        <fullName evidence="4">DUF4350 domain-containing protein</fullName>
    </submittedName>
</protein>
<keyword evidence="2" id="KW-1133">Transmembrane helix</keyword>
<feature type="transmembrane region" description="Helical" evidence="2">
    <location>
        <begin position="311"/>
        <end position="330"/>
    </location>
</feature>
<dbReference type="KEGG" id="daur:Daura_46770"/>
<dbReference type="OrthoDB" id="5241668at2"/>
<name>A0A9Q9IH75_9ACTN</name>
<dbReference type="InterPro" id="IPR025646">
    <property type="entry name" value="DUF4350"/>
</dbReference>
<reference evidence="4" key="1">
    <citation type="submission" date="2021-04" db="EMBL/GenBank/DDBJ databases">
        <title>Dactylosporangium aurantiacum NRRL B-8018 full assembly.</title>
        <authorList>
            <person name="Hartkoorn R.C."/>
            <person name="Beaudoing E."/>
            <person name="Hot D."/>
        </authorList>
    </citation>
    <scope>NUCLEOTIDE SEQUENCE</scope>
    <source>
        <strain evidence="4">NRRL B-8018</strain>
    </source>
</reference>
<keyword evidence="2" id="KW-0472">Membrane</keyword>